<protein>
    <recommendedName>
        <fullName evidence="1">PIN domain-containing protein</fullName>
    </recommendedName>
</protein>
<dbReference type="InterPro" id="IPR029060">
    <property type="entry name" value="PIN-like_dom_sf"/>
</dbReference>
<accession>A0A6S6SL54</accession>
<gene>
    <name evidence="2" type="ORF">HELGO_WM34301</name>
</gene>
<dbReference type="SUPFAM" id="SSF88723">
    <property type="entry name" value="PIN domain-like"/>
    <property type="match status" value="1"/>
</dbReference>
<evidence type="ECO:0000259" key="1">
    <source>
        <dbReference type="Pfam" id="PF13470"/>
    </source>
</evidence>
<proteinExistence type="predicted"/>
<dbReference type="Pfam" id="PF13470">
    <property type="entry name" value="PIN_3"/>
    <property type="match status" value="1"/>
</dbReference>
<feature type="domain" description="PIN" evidence="1">
    <location>
        <begin position="3"/>
        <end position="124"/>
    </location>
</feature>
<dbReference type="CDD" id="cd09854">
    <property type="entry name" value="PIN_VapC-like"/>
    <property type="match status" value="1"/>
</dbReference>
<dbReference type="AlphaFoldDB" id="A0A6S6SL54"/>
<sequence length="146" mass="16637">MSKIFFDANILLDILLPSRPNHEKAMSAYGIICQEYQSLVTSENILTTIEYIASKNGTSCETLANFFNALRENFELYGFSDILEHSLIIYKEACVDKKKIDFEDLLQIQCAIKNGCDVFVTEDKGIHKRSYGIDVIGLDDVLRWRG</sequence>
<dbReference type="EMBL" id="CACVAU010000024">
    <property type="protein sequence ID" value="CAA6806929.1"/>
    <property type="molecule type" value="Genomic_DNA"/>
</dbReference>
<dbReference type="InterPro" id="IPR002716">
    <property type="entry name" value="PIN_dom"/>
</dbReference>
<evidence type="ECO:0000313" key="2">
    <source>
        <dbReference type="EMBL" id="CAA6806929.1"/>
    </source>
</evidence>
<dbReference type="Gene3D" id="3.40.50.1010">
    <property type="entry name" value="5'-nuclease"/>
    <property type="match status" value="1"/>
</dbReference>
<reference evidence="2" key="1">
    <citation type="submission" date="2020-01" db="EMBL/GenBank/DDBJ databases">
        <authorList>
            <person name="Meier V. D."/>
            <person name="Meier V D."/>
        </authorList>
    </citation>
    <scope>NUCLEOTIDE SEQUENCE</scope>
    <source>
        <strain evidence="2">HLG_WM_MAG_05</strain>
    </source>
</reference>
<organism evidence="2">
    <name type="scientific">uncultured Sulfurovum sp</name>
    <dbReference type="NCBI Taxonomy" id="269237"/>
    <lineage>
        <taxon>Bacteria</taxon>
        <taxon>Pseudomonadati</taxon>
        <taxon>Campylobacterota</taxon>
        <taxon>Epsilonproteobacteria</taxon>
        <taxon>Campylobacterales</taxon>
        <taxon>Sulfurovaceae</taxon>
        <taxon>Sulfurovum</taxon>
        <taxon>environmental samples</taxon>
    </lineage>
</organism>
<name>A0A6S6SL54_9BACT</name>